<dbReference type="SUPFAM" id="SSF46689">
    <property type="entry name" value="Homeodomain-like"/>
    <property type="match status" value="3"/>
</dbReference>
<feature type="domain" description="SANT" evidence="9">
    <location>
        <begin position="367"/>
        <end position="419"/>
    </location>
</feature>
<dbReference type="Gene3D" id="1.10.10.60">
    <property type="entry name" value="Homeodomain-like"/>
    <property type="match status" value="4"/>
</dbReference>
<accession>A0A7R9EST9</accession>
<evidence type="ECO:0000259" key="9">
    <source>
        <dbReference type="PROSITE" id="PS51293"/>
    </source>
</evidence>
<protein>
    <recommendedName>
        <fullName evidence="12">snRNA-activating protein complex subunit 4</fullName>
    </recommendedName>
</protein>
<feature type="domain" description="Myb-like" evidence="8">
    <location>
        <begin position="532"/>
        <end position="576"/>
    </location>
</feature>
<feature type="domain" description="Myb-like" evidence="8">
    <location>
        <begin position="364"/>
        <end position="416"/>
    </location>
</feature>
<dbReference type="GO" id="GO:0000978">
    <property type="term" value="F:RNA polymerase II cis-regulatory region sequence-specific DNA binding"/>
    <property type="evidence" value="ECO:0007669"/>
    <property type="project" value="TreeGrafter"/>
</dbReference>
<feature type="coiled-coil region" evidence="6">
    <location>
        <begin position="751"/>
        <end position="778"/>
    </location>
</feature>
<feature type="compositionally biased region" description="Basic and acidic residues" evidence="7">
    <location>
        <begin position="1006"/>
        <end position="1023"/>
    </location>
</feature>
<feature type="domain" description="HTH myb-type" evidence="10">
    <location>
        <begin position="364"/>
        <end position="408"/>
    </location>
</feature>
<keyword evidence="6" id="KW-0175">Coiled coil</keyword>
<dbReference type="InterPro" id="IPR017930">
    <property type="entry name" value="Myb_dom"/>
</dbReference>
<keyword evidence="5" id="KW-0539">Nucleus</keyword>
<dbReference type="GO" id="GO:0042795">
    <property type="term" value="P:snRNA transcription by RNA polymerase II"/>
    <property type="evidence" value="ECO:0007669"/>
    <property type="project" value="TreeGrafter"/>
</dbReference>
<evidence type="ECO:0000313" key="11">
    <source>
        <dbReference type="EMBL" id="CAD7440529.1"/>
    </source>
</evidence>
<feature type="region of interest" description="Disordered" evidence="7">
    <location>
        <begin position="983"/>
        <end position="1023"/>
    </location>
</feature>
<evidence type="ECO:0000256" key="2">
    <source>
        <dbReference type="ARBA" id="ARBA00023015"/>
    </source>
</evidence>
<feature type="compositionally biased region" description="Basic and acidic residues" evidence="7">
    <location>
        <begin position="983"/>
        <end position="992"/>
    </location>
</feature>
<feature type="compositionally biased region" description="Acidic residues" evidence="7">
    <location>
        <begin position="1072"/>
        <end position="1087"/>
    </location>
</feature>
<gene>
    <name evidence="11" type="ORF">TBIB3V08_LOCUS3030</name>
</gene>
<organism evidence="11">
    <name type="scientific">Timema bartmani</name>
    <dbReference type="NCBI Taxonomy" id="61472"/>
    <lineage>
        <taxon>Eukaryota</taxon>
        <taxon>Metazoa</taxon>
        <taxon>Ecdysozoa</taxon>
        <taxon>Arthropoda</taxon>
        <taxon>Hexapoda</taxon>
        <taxon>Insecta</taxon>
        <taxon>Pterygota</taxon>
        <taxon>Neoptera</taxon>
        <taxon>Polyneoptera</taxon>
        <taxon>Phasmatodea</taxon>
        <taxon>Timematodea</taxon>
        <taxon>Timematoidea</taxon>
        <taxon>Timematidae</taxon>
        <taxon>Timema</taxon>
    </lineage>
</organism>
<dbReference type="PROSITE" id="PS51293">
    <property type="entry name" value="SANT"/>
    <property type="match status" value="1"/>
</dbReference>
<evidence type="ECO:0000259" key="8">
    <source>
        <dbReference type="PROSITE" id="PS50090"/>
    </source>
</evidence>
<feature type="compositionally biased region" description="Polar residues" evidence="7">
    <location>
        <begin position="900"/>
        <end position="912"/>
    </location>
</feature>
<dbReference type="InterPro" id="IPR017884">
    <property type="entry name" value="SANT_dom"/>
</dbReference>
<keyword evidence="2" id="KW-0805">Transcription regulation</keyword>
<evidence type="ECO:0000256" key="3">
    <source>
        <dbReference type="ARBA" id="ARBA00023125"/>
    </source>
</evidence>
<feature type="domain" description="HTH myb-type" evidence="10">
    <location>
        <begin position="476"/>
        <end position="526"/>
    </location>
</feature>
<feature type="domain" description="Myb-like" evidence="8">
    <location>
        <begin position="417"/>
        <end position="471"/>
    </location>
</feature>
<sequence>MDNNTKRKNGAEMTSALEVDICLLEGDKDPIIFDPTYGGPPITKTPVIKRKPGRPPNVNKKTTNGEAPKEESICLDDERTEILFPVQKIQAVPKKIQGTTPKQYSCKKGSPKKVCLITSIENDACSNGSNEDLMFPDERDENPFTLDELNKLIELQEKEIASLKKWDALLSETSVRIINEKEECYQEENELLQHFATNKPPRHRSANDVTFFAKDSWVYLYGAPYFKDRNCFPPLPNHDVHLKKARNEINLIDISQARRWRAQDKTILEKAVKKQEIEKLLVKNKTDELTLLENLKHCSEKDKITLQGKLDDIKATADNVSSLSLADLVGNKWVEYDWMRISVTDFKNQHTPEECRGMWLGYIHPAIVRSPWTHQEDMRLKEVALSFKCQDWQRIAEKLATGRTAYQCMCQYQMRLNENLKRGKWTDDEDRLLKQVVARYRVGSHIPWSKVAIHIPDRTKVQIFNRWRYSIAPHIKKGRFTSGEDQMIITALQRYGKNFKQIARFLPDRTPVQIRDRYNSNLQYLDQKEPYKWTQEKDLKLLEMVEQFGDKSWSHIAKEFVGHTRSHVRQRWLTISKFQQNNPDVKDRMPTARLTFPKQPVLKNVKALEKTRNLVNLGRSNTVLSDEALIEVRDELGLVRKRPGRKPGQKKILIPAEEGFIDFYRVAYQQPPGRKKGIYNREGLLNEAECIKQFLAFFGAVLHIPTDDSVISADVWNEGYHNKNILEILRDGDIYNSSMLIKLETRRKLKLSQEKRRLNLLRRKIKEKRAMLTTTNENDDDNMDIDLENSPIQDSKPSQIVSQTNIYNDLDTILGISLPKKKCTFWLADHVKNSGINIATGSTTIVPSTSSQYATTRNKKASEIKFVESTPDDNVNVTQGKPTHSSVTLKQNVCPKQAVPSVSSSASKGETFSSSSGLDASSNDFENLRQKVRKRNKSQSHIVWSSQSRDVALCLPPNQTSLIGCRTLLLCRRGLSKDIENYCSPQKEDTTHNESPLLDNSSDSSDMDHEGDTKRYQGKDQGRQNFEEASALFKKRFTSLFLIPAIMSNRKPQFTDYFSNNDEIMDTFTDLILDDDDDDDDDDDSEREEDKEKINHKYEGLKQYKKKTRPYLKRSDKACVVDSENTSIDFNKQDCMKDVSLKKLQKKQEETHKKTLYALRPRKKLSNLTDS</sequence>
<reference evidence="11" key="1">
    <citation type="submission" date="2020-11" db="EMBL/GenBank/DDBJ databases">
        <authorList>
            <person name="Tran Van P."/>
        </authorList>
    </citation>
    <scope>NUCLEOTIDE SEQUENCE</scope>
</reference>
<dbReference type="CDD" id="cd00167">
    <property type="entry name" value="SANT"/>
    <property type="match status" value="3"/>
</dbReference>
<dbReference type="Pfam" id="PF00249">
    <property type="entry name" value="Myb_DNA-binding"/>
    <property type="match status" value="4"/>
</dbReference>
<feature type="region of interest" description="Disordered" evidence="7">
    <location>
        <begin position="900"/>
        <end position="922"/>
    </location>
</feature>
<feature type="domain" description="Myb-like" evidence="8">
    <location>
        <begin position="472"/>
        <end position="522"/>
    </location>
</feature>
<evidence type="ECO:0008006" key="12">
    <source>
        <dbReference type="Google" id="ProtNLM"/>
    </source>
</evidence>
<evidence type="ECO:0000256" key="7">
    <source>
        <dbReference type="SAM" id="MobiDB-lite"/>
    </source>
</evidence>
<evidence type="ECO:0000256" key="6">
    <source>
        <dbReference type="SAM" id="Coils"/>
    </source>
</evidence>
<dbReference type="GO" id="GO:0042796">
    <property type="term" value="P:snRNA transcription by RNA polymerase III"/>
    <property type="evidence" value="ECO:0007669"/>
    <property type="project" value="TreeGrafter"/>
</dbReference>
<evidence type="ECO:0000259" key="10">
    <source>
        <dbReference type="PROSITE" id="PS51294"/>
    </source>
</evidence>
<dbReference type="InterPro" id="IPR001005">
    <property type="entry name" value="SANT/Myb"/>
</dbReference>
<dbReference type="InterPro" id="IPR051575">
    <property type="entry name" value="Myb-like_DNA-bd"/>
</dbReference>
<dbReference type="GO" id="GO:0001006">
    <property type="term" value="F:RNA polymerase III type 3 promoter sequence-specific DNA binding"/>
    <property type="evidence" value="ECO:0007669"/>
    <property type="project" value="TreeGrafter"/>
</dbReference>
<evidence type="ECO:0000256" key="4">
    <source>
        <dbReference type="ARBA" id="ARBA00023163"/>
    </source>
</evidence>
<feature type="compositionally biased region" description="Basic and acidic residues" evidence="7">
    <location>
        <begin position="1088"/>
        <end position="1098"/>
    </location>
</feature>
<dbReference type="PANTHER" id="PTHR46621">
    <property type="entry name" value="SNRNA-ACTIVATING PROTEIN COMPLEX SUBUNIT 4"/>
    <property type="match status" value="1"/>
</dbReference>
<dbReference type="PROSITE" id="PS51294">
    <property type="entry name" value="HTH_MYB"/>
    <property type="match status" value="4"/>
</dbReference>
<feature type="region of interest" description="Disordered" evidence="7">
    <location>
        <begin position="1071"/>
        <end position="1098"/>
    </location>
</feature>
<evidence type="ECO:0000256" key="5">
    <source>
        <dbReference type="ARBA" id="ARBA00023242"/>
    </source>
</evidence>
<dbReference type="AlphaFoldDB" id="A0A7R9EST9"/>
<evidence type="ECO:0000256" key="1">
    <source>
        <dbReference type="ARBA" id="ARBA00004123"/>
    </source>
</evidence>
<dbReference type="GO" id="GO:0005634">
    <property type="term" value="C:nucleus"/>
    <property type="evidence" value="ECO:0007669"/>
    <property type="project" value="UniProtKB-SubCell"/>
</dbReference>
<keyword evidence="3" id="KW-0238">DNA-binding</keyword>
<dbReference type="PANTHER" id="PTHR46621:SF1">
    <property type="entry name" value="SNRNA-ACTIVATING PROTEIN COMPLEX SUBUNIT 4"/>
    <property type="match status" value="1"/>
</dbReference>
<name>A0A7R9EST9_9NEOP</name>
<keyword evidence="4" id="KW-0804">Transcription</keyword>
<feature type="region of interest" description="Disordered" evidence="7">
    <location>
        <begin position="34"/>
        <end position="71"/>
    </location>
</feature>
<dbReference type="SMART" id="SM00717">
    <property type="entry name" value="SANT"/>
    <property type="match status" value="4"/>
</dbReference>
<feature type="compositionally biased region" description="Low complexity" evidence="7">
    <location>
        <begin position="913"/>
        <end position="922"/>
    </location>
</feature>
<proteinExistence type="predicted"/>
<feature type="domain" description="HTH myb-type" evidence="10">
    <location>
        <begin position="532"/>
        <end position="580"/>
    </location>
</feature>
<dbReference type="EMBL" id="OD565011">
    <property type="protein sequence ID" value="CAD7440529.1"/>
    <property type="molecule type" value="Genomic_DNA"/>
</dbReference>
<dbReference type="PROSITE" id="PS50090">
    <property type="entry name" value="MYB_LIKE"/>
    <property type="match status" value="4"/>
</dbReference>
<feature type="domain" description="HTH myb-type" evidence="10">
    <location>
        <begin position="417"/>
        <end position="475"/>
    </location>
</feature>
<comment type="subcellular location">
    <subcellularLocation>
        <location evidence="1">Nucleus</location>
    </subcellularLocation>
</comment>
<dbReference type="InterPro" id="IPR009057">
    <property type="entry name" value="Homeodomain-like_sf"/>
</dbReference>
<dbReference type="GO" id="GO:0019185">
    <property type="term" value="C:snRNA-activating protein complex"/>
    <property type="evidence" value="ECO:0007669"/>
    <property type="project" value="TreeGrafter"/>
</dbReference>